<dbReference type="Proteomes" id="UP001445335">
    <property type="component" value="Unassembled WGS sequence"/>
</dbReference>
<dbReference type="InterPro" id="IPR014784">
    <property type="entry name" value="Cu2_ascorb_mOase-like_C"/>
</dbReference>
<dbReference type="InterPro" id="IPR015196">
    <property type="entry name" value="PngaseF_N"/>
</dbReference>
<dbReference type="InterPro" id="IPR015197">
    <property type="entry name" value="PngaseF_C"/>
</dbReference>
<keyword evidence="4" id="KW-1185">Reference proteome</keyword>
<dbReference type="GO" id="GO:0016715">
    <property type="term" value="F:oxidoreductase activity, acting on paired donors, with incorporation or reduction of molecular oxygen, reduced ascorbate as one donor, and incorporation of one atom of oxygen"/>
    <property type="evidence" value="ECO:0007669"/>
    <property type="project" value="InterPro"/>
</dbReference>
<gene>
    <name evidence="3" type="ORF">WJX81_001912</name>
</gene>
<dbReference type="PANTHER" id="PTHR39319:SF1">
    <property type="entry name" value="SI:DKEY-256H2.1"/>
    <property type="match status" value="1"/>
</dbReference>
<dbReference type="EMBL" id="JALJOU010000103">
    <property type="protein sequence ID" value="KAK9821321.1"/>
    <property type="molecule type" value="Genomic_DNA"/>
</dbReference>
<dbReference type="InterPro" id="IPR053251">
    <property type="entry name" value="N-glycanase"/>
</dbReference>
<evidence type="ECO:0000313" key="3">
    <source>
        <dbReference type="EMBL" id="KAK9821321.1"/>
    </source>
</evidence>
<dbReference type="InterPro" id="IPR008977">
    <property type="entry name" value="PHM/PNGase_F_dom_sf"/>
</dbReference>
<name>A0AAW1QIR1_9CHLO</name>
<evidence type="ECO:0000256" key="1">
    <source>
        <dbReference type="ARBA" id="ARBA00023157"/>
    </source>
</evidence>
<proteinExistence type="predicted"/>
<dbReference type="PANTHER" id="PTHR39319">
    <property type="entry name" value="SI:DKEY-256H2.1"/>
    <property type="match status" value="1"/>
</dbReference>
<dbReference type="Gene3D" id="2.60.120.230">
    <property type="match status" value="1"/>
</dbReference>
<dbReference type="Pfam" id="PF09113">
    <property type="entry name" value="N-glycanase_C"/>
    <property type="match status" value="1"/>
</dbReference>
<sequence>MRCFPGDRIPYDITVPTLDGQWTLTEHLPALIMAHDSTDPFSQALWTSDDSVVDFISKAPNSSNFLFITYDLDAAGQANAMRGRLRWAASQLGLGAAQAAARLDRLAFATLPVSGLSDVGANFLPYLLDHWRSPRKRLTATAGPGGDELLECVRADAAPTWLPGPPGGPMQLVFVGNGRGSRQDCSYADIVSRAQAAHASGALISAAAGGDVEMMDCRGGECALPLSIPAAMIPLHAATKLQEALAAAEAHGRDPVSVEFSAREGGGLFAAVDERGRLAETGWQAFPTLMHLGWAAQWLEYEAELRANLSKPALTVPVFKNAWLAGDHGIVAEVLMPPLEEQAAHDLLHLDFALGCPGTTDADCAIWDHVVQLFVCCDGGEGSGGSGGGGGSGAERPCDKCDSTVWLAAHRPEDPAEREWQLAARACGAPYLNEEVECGRELGRWITPFRRRVGRWLTDVTPLRPLLNGGQRCRFRLQTAPWGLPWRPSLTLRFSNSSRAGPQPTEVIPLFGGGTFDSAYNAQRPTLRFRTPNGTARALLEAVITGHGSDEENCAEFCVTSHTLLVNGAEHSVTFREAGTAWGCADRVREGIVPNEHGTWQYGRDGWCDGQQVRPWLADVTADLHAPDGPPNQVEYYGLYKGRSPQPQSTPGFIMMQSNLVVYGSKDGDTEEPGTAAR</sequence>
<organism evidence="3 4">
    <name type="scientific">Elliptochloris bilobata</name>
    <dbReference type="NCBI Taxonomy" id="381761"/>
    <lineage>
        <taxon>Eukaryota</taxon>
        <taxon>Viridiplantae</taxon>
        <taxon>Chlorophyta</taxon>
        <taxon>core chlorophytes</taxon>
        <taxon>Trebouxiophyceae</taxon>
        <taxon>Trebouxiophyceae incertae sedis</taxon>
        <taxon>Elliptochloris clade</taxon>
        <taxon>Elliptochloris</taxon>
    </lineage>
</organism>
<protein>
    <recommendedName>
        <fullName evidence="2">Peptide-N-glycosidase F N-terminal domain-containing protein</fullName>
    </recommendedName>
</protein>
<comment type="caution">
    <text evidence="3">The sequence shown here is derived from an EMBL/GenBank/DDBJ whole genome shotgun (WGS) entry which is preliminary data.</text>
</comment>
<keyword evidence="1" id="KW-1015">Disulfide bond</keyword>
<evidence type="ECO:0000313" key="4">
    <source>
        <dbReference type="Proteomes" id="UP001445335"/>
    </source>
</evidence>
<feature type="domain" description="Peptide-N-glycosidase F N-terminal" evidence="2">
    <location>
        <begin position="315"/>
        <end position="494"/>
    </location>
</feature>
<accession>A0AAW1QIR1</accession>
<dbReference type="SMART" id="SM01290">
    <property type="entry name" value="N-glycanase_N"/>
    <property type="match status" value="1"/>
</dbReference>
<reference evidence="3 4" key="1">
    <citation type="journal article" date="2024" name="Nat. Commun.">
        <title>Phylogenomics reveals the evolutionary origins of lichenization in chlorophyte algae.</title>
        <authorList>
            <person name="Puginier C."/>
            <person name="Libourel C."/>
            <person name="Otte J."/>
            <person name="Skaloud P."/>
            <person name="Haon M."/>
            <person name="Grisel S."/>
            <person name="Petersen M."/>
            <person name="Berrin J.G."/>
            <person name="Delaux P.M."/>
            <person name="Dal Grande F."/>
            <person name="Keller J."/>
        </authorList>
    </citation>
    <scope>NUCLEOTIDE SEQUENCE [LARGE SCALE GENOMIC DNA]</scope>
    <source>
        <strain evidence="3 4">SAG 245.80</strain>
    </source>
</reference>
<dbReference type="AlphaFoldDB" id="A0AAW1QIR1"/>
<dbReference type="SUPFAM" id="SSF49742">
    <property type="entry name" value="PHM/PNGase F"/>
    <property type="match status" value="1"/>
</dbReference>
<evidence type="ECO:0000259" key="2">
    <source>
        <dbReference type="SMART" id="SM01290"/>
    </source>
</evidence>
<dbReference type="Pfam" id="PF09112">
    <property type="entry name" value="N-glycanase_N"/>
    <property type="match status" value="1"/>
</dbReference>
<dbReference type="Gene3D" id="3.50.30.30">
    <property type="match status" value="1"/>
</dbReference>